<keyword evidence="4 7" id="KW-0267">Excision nuclease</keyword>
<dbReference type="GO" id="GO:0005737">
    <property type="term" value="C:cytoplasm"/>
    <property type="evidence" value="ECO:0007669"/>
    <property type="project" value="UniProtKB-SubCell"/>
</dbReference>
<comment type="function">
    <text evidence="7">The UvrABC repair system catalyzes the recognition and processing of DNA lesions. UvrC both incises the 5' and 3' sides of the lesion. The N-terminal half is responsible for the 3' incision and the C-terminal half is responsible for the 5' incision.</text>
</comment>
<dbReference type="InterPro" id="IPR004791">
    <property type="entry name" value="UvrC"/>
</dbReference>
<keyword evidence="12" id="KW-1185">Reference proteome</keyword>
<gene>
    <name evidence="7 11" type="primary">uvrC</name>
    <name evidence="11" type="ORF">MNODULE_18625</name>
</gene>
<dbReference type="Proteomes" id="UP000534783">
    <property type="component" value="Unassembled WGS sequence"/>
</dbReference>
<reference evidence="11 12" key="1">
    <citation type="journal article" date="2020" name="Nature">
        <title>Bacterial chemolithoautotrophy via manganese oxidation.</title>
        <authorList>
            <person name="Yu H."/>
            <person name="Leadbetter J.R."/>
        </authorList>
    </citation>
    <scope>NUCLEOTIDE SEQUENCE [LARGE SCALE GENOMIC DNA]</scope>
    <source>
        <strain evidence="11 12">Mn-1</strain>
    </source>
</reference>
<dbReference type="InterPro" id="IPR036876">
    <property type="entry name" value="UVR_dom_sf"/>
</dbReference>
<evidence type="ECO:0000259" key="9">
    <source>
        <dbReference type="PROSITE" id="PS50164"/>
    </source>
</evidence>
<dbReference type="FunFam" id="3.40.1440.10:FF:000001">
    <property type="entry name" value="UvrABC system protein C"/>
    <property type="match status" value="1"/>
</dbReference>
<evidence type="ECO:0000256" key="3">
    <source>
        <dbReference type="ARBA" id="ARBA00022769"/>
    </source>
</evidence>
<dbReference type="Pfam" id="PF01541">
    <property type="entry name" value="GIY-YIG"/>
    <property type="match status" value="1"/>
</dbReference>
<evidence type="ECO:0000256" key="1">
    <source>
        <dbReference type="ARBA" id="ARBA00022490"/>
    </source>
</evidence>
<accession>A0A7X6DSX4</accession>
<dbReference type="InterPro" id="IPR000305">
    <property type="entry name" value="GIY-YIG_endonuc"/>
</dbReference>
<dbReference type="GO" id="GO:0009381">
    <property type="term" value="F:excinuclease ABC activity"/>
    <property type="evidence" value="ECO:0007669"/>
    <property type="project" value="UniProtKB-UniRule"/>
</dbReference>
<dbReference type="Gene3D" id="3.40.1440.10">
    <property type="entry name" value="GIY-YIG endonuclease"/>
    <property type="match status" value="1"/>
</dbReference>
<dbReference type="SUPFAM" id="SSF82771">
    <property type="entry name" value="GIY-YIG endonuclease"/>
    <property type="match status" value="1"/>
</dbReference>
<dbReference type="PANTHER" id="PTHR30562:SF1">
    <property type="entry name" value="UVRABC SYSTEM PROTEIN C"/>
    <property type="match status" value="1"/>
</dbReference>
<dbReference type="InterPro" id="IPR035901">
    <property type="entry name" value="GIY-YIG_endonuc_sf"/>
</dbReference>
<evidence type="ECO:0000259" key="8">
    <source>
        <dbReference type="PROSITE" id="PS50151"/>
    </source>
</evidence>
<dbReference type="AlphaFoldDB" id="A0A7X6DSX4"/>
<dbReference type="Gene3D" id="4.10.860.10">
    <property type="entry name" value="UVR domain"/>
    <property type="match status" value="1"/>
</dbReference>
<dbReference type="PROSITE" id="PS50165">
    <property type="entry name" value="UVRC"/>
    <property type="match status" value="1"/>
</dbReference>
<keyword evidence="6 7" id="KW-0742">SOS response</keyword>
<dbReference type="Pfam" id="PF14520">
    <property type="entry name" value="HHH_5"/>
    <property type="match status" value="1"/>
</dbReference>
<dbReference type="NCBIfam" id="NF001824">
    <property type="entry name" value="PRK00558.1-5"/>
    <property type="match status" value="1"/>
</dbReference>
<name>A0A7X6DSX4_9BACT</name>
<dbReference type="GO" id="GO:0006289">
    <property type="term" value="P:nucleotide-excision repair"/>
    <property type="evidence" value="ECO:0007669"/>
    <property type="project" value="UniProtKB-UniRule"/>
</dbReference>
<dbReference type="PROSITE" id="PS50151">
    <property type="entry name" value="UVR"/>
    <property type="match status" value="1"/>
</dbReference>
<organism evidence="11 12">
    <name type="scientific">Candidatus Manganitrophus noduliformans</name>
    <dbReference type="NCBI Taxonomy" id="2606439"/>
    <lineage>
        <taxon>Bacteria</taxon>
        <taxon>Pseudomonadati</taxon>
        <taxon>Nitrospirota</taxon>
        <taxon>Nitrospiria</taxon>
        <taxon>Candidatus Troglogloeales</taxon>
        <taxon>Candidatus Manganitrophaceae</taxon>
        <taxon>Candidatus Manganitrophus</taxon>
    </lineage>
</organism>
<dbReference type="InterPro" id="IPR038476">
    <property type="entry name" value="UvrC_RNase_H_dom_sf"/>
</dbReference>
<feature type="domain" description="UVR" evidence="8">
    <location>
        <begin position="201"/>
        <end position="236"/>
    </location>
</feature>
<dbReference type="Pfam" id="PF02151">
    <property type="entry name" value="UVR"/>
    <property type="match status" value="1"/>
</dbReference>
<dbReference type="InterPro" id="IPR050066">
    <property type="entry name" value="UvrABC_protein_C"/>
</dbReference>
<dbReference type="InterPro" id="IPR001162">
    <property type="entry name" value="UvrC_RNase_H_dom"/>
</dbReference>
<evidence type="ECO:0000256" key="7">
    <source>
        <dbReference type="HAMAP-Rule" id="MF_00203"/>
    </source>
</evidence>
<dbReference type="InterPro" id="IPR001943">
    <property type="entry name" value="UVR_dom"/>
</dbReference>
<dbReference type="GO" id="GO:0009432">
    <property type="term" value="P:SOS response"/>
    <property type="evidence" value="ECO:0007669"/>
    <property type="project" value="UniProtKB-UniRule"/>
</dbReference>
<comment type="caution">
    <text evidence="11">The sequence shown here is derived from an EMBL/GenBank/DDBJ whole genome shotgun (WGS) entry which is preliminary data.</text>
</comment>
<evidence type="ECO:0000256" key="5">
    <source>
        <dbReference type="ARBA" id="ARBA00023204"/>
    </source>
</evidence>
<keyword evidence="3 7" id="KW-0228">DNA excision</keyword>
<comment type="subcellular location">
    <subcellularLocation>
        <location evidence="7">Cytoplasm</location>
    </subcellularLocation>
</comment>
<evidence type="ECO:0000256" key="6">
    <source>
        <dbReference type="ARBA" id="ARBA00023236"/>
    </source>
</evidence>
<dbReference type="NCBIfam" id="TIGR00194">
    <property type="entry name" value="uvrC"/>
    <property type="match status" value="1"/>
</dbReference>
<comment type="similarity">
    <text evidence="7">Belongs to the UvrC family.</text>
</comment>
<dbReference type="Pfam" id="PF08459">
    <property type="entry name" value="UvrC_RNaseH_dom"/>
    <property type="match status" value="1"/>
</dbReference>
<dbReference type="Gene3D" id="1.10.150.20">
    <property type="entry name" value="5' to 3' exonuclease, C-terminal subdomain"/>
    <property type="match status" value="1"/>
</dbReference>
<dbReference type="RefSeq" id="WP_168062711.1">
    <property type="nucleotide sequence ID" value="NZ_VTOW01000004.1"/>
</dbReference>
<dbReference type="InterPro" id="IPR047296">
    <property type="entry name" value="GIY-YIG_UvrC_Cho"/>
</dbReference>
<proteinExistence type="inferred from homology"/>
<dbReference type="EMBL" id="VTOW01000004">
    <property type="protein sequence ID" value="NKE72770.1"/>
    <property type="molecule type" value="Genomic_DNA"/>
</dbReference>
<dbReference type="GO" id="GO:0003677">
    <property type="term" value="F:DNA binding"/>
    <property type="evidence" value="ECO:0007669"/>
    <property type="project" value="UniProtKB-UniRule"/>
</dbReference>
<evidence type="ECO:0000313" key="11">
    <source>
        <dbReference type="EMBL" id="NKE72770.1"/>
    </source>
</evidence>
<dbReference type="SUPFAM" id="SSF47781">
    <property type="entry name" value="RuvA domain 2-like"/>
    <property type="match status" value="1"/>
</dbReference>
<dbReference type="SUPFAM" id="SSF46600">
    <property type="entry name" value="C-terminal UvrC-binding domain of UvrB"/>
    <property type="match status" value="1"/>
</dbReference>
<protein>
    <recommendedName>
        <fullName evidence="7">UvrABC system protein C</fullName>
        <shortName evidence="7">Protein UvrC</shortName>
    </recommendedName>
    <alternativeName>
        <fullName evidence="7">Excinuclease ABC subunit C</fullName>
    </alternativeName>
</protein>
<dbReference type="PANTHER" id="PTHR30562">
    <property type="entry name" value="UVRC/OXIDOREDUCTASE"/>
    <property type="match status" value="1"/>
</dbReference>
<dbReference type="PROSITE" id="PS50164">
    <property type="entry name" value="GIY_YIG"/>
    <property type="match status" value="1"/>
</dbReference>
<dbReference type="HAMAP" id="MF_00203">
    <property type="entry name" value="UvrC"/>
    <property type="match status" value="1"/>
</dbReference>
<evidence type="ECO:0000256" key="2">
    <source>
        <dbReference type="ARBA" id="ARBA00022763"/>
    </source>
</evidence>
<evidence type="ECO:0000313" key="12">
    <source>
        <dbReference type="Proteomes" id="UP000534783"/>
    </source>
</evidence>
<keyword evidence="1 7" id="KW-0963">Cytoplasm</keyword>
<dbReference type="Pfam" id="PF22920">
    <property type="entry name" value="UvrC_RNaseH"/>
    <property type="match status" value="1"/>
</dbReference>
<sequence>MELKQKIESLPHTPGVYLMKGKKGEVLYVGKAKELASRVRSYFRPNADVTPKIRSMVSQVADLEYIVTVSNLEALILESNLIKKHRPKYNVVLRDDKNYPLLRLSMKDDYPRLEIVRRVKRDGALYFGPYVPTGGLYEMLRLLRKIFPLPNCTIDIDGNAERACIEFEIKRCLAPCTGNQSKEDYRQMIQQVRLFLEGKDKVLLTAMRALMEKKAGELNFEAAARLRDQIAKIERALEQQRVTSTQIEDHDVIALAREGEAADLQILFIRGGMMVGRKDFFFENVGETLDEELCATFIQQFYNKEGLIPREIFLPIPLTEASVLEEWLSERRGGPVHLVFPSRGRRAHLLDLALENARASLTNHVQIREGGEATLEKLKDLLQLSRLPRRIEGYDISNIMGTSAVGSMVVFEEAKAKKSDYRHFRIKTIEGANDFGMMAEVLTRRLNLLKEKGEAPPDLFLIDGGKGQISAVREVMEKFDLGSVDLIGLAKEREDRWERVYLPDLSDPIALPVGSPATHLLQQIRDEAHRFAVSYHRKIRDKKMLESPLQEIEGIGKTRRLALLKHFGSVSKIREASLEELEAAPSMNKAVARKVFESLHS</sequence>
<evidence type="ECO:0000256" key="4">
    <source>
        <dbReference type="ARBA" id="ARBA00022881"/>
    </source>
</evidence>
<keyword evidence="5 7" id="KW-0234">DNA repair</keyword>
<dbReference type="Gene3D" id="3.30.420.340">
    <property type="entry name" value="UvrC, RNAse H endonuclease domain"/>
    <property type="match status" value="1"/>
</dbReference>
<dbReference type="CDD" id="cd10434">
    <property type="entry name" value="GIY-YIG_UvrC_Cho"/>
    <property type="match status" value="1"/>
</dbReference>
<keyword evidence="2 7" id="KW-0227">DNA damage</keyword>
<dbReference type="InterPro" id="IPR010994">
    <property type="entry name" value="RuvA_2-like"/>
</dbReference>
<evidence type="ECO:0000259" key="10">
    <source>
        <dbReference type="PROSITE" id="PS50165"/>
    </source>
</evidence>
<dbReference type="GO" id="GO:0009380">
    <property type="term" value="C:excinuclease repair complex"/>
    <property type="evidence" value="ECO:0007669"/>
    <property type="project" value="InterPro"/>
</dbReference>
<feature type="domain" description="UvrC family homology region profile" evidence="10">
    <location>
        <begin position="252"/>
        <end position="476"/>
    </location>
</feature>
<dbReference type="SMART" id="SM00465">
    <property type="entry name" value="GIYc"/>
    <property type="match status" value="1"/>
</dbReference>
<feature type="domain" description="GIY-YIG" evidence="9">
    <location>
        <begin position="12"/>
        <end position="91"/>
    </location>
</feature>
<comment type="subunit">
    <text evidence="7">Interacts with UvrB in an incision complex.</text>
</comment>